<dbReference type="PROSITE" id="PS51257">
    <property type="entry name" value="PROKAR_LIPOPROTEIN"/>
    <property type="match status" value="1"/>
</dbReference>
<evidence type="ECO:0008006" key="5">
    <source>
        <dbReference type="Google" id="ProtNLM"/>
    </source>
</evidence>
<reference evidence="4" key="1">
    <citation type="submission" date="2018-09" db="EMBL/GenBank/DDBJ databases">
        <authorList>
            <person name="Livingstone P.G."/>
            <person name="Whitworth D.E."/>
        </authorList>
    </citation>
    <scope>NUCLEOTIDE SEQUENCE [LARGE SCALE GENOMIC DNA]</scope>
    <source>
        <strain evidence="4">AB050A</strain>
    </source>
</reference>
<feature type="region of interest" description="Disordered" evidence="1">
    <location>
        <begin position="33"/>
        <end position="53"/>
    </location>
</feature>
<feature type="compositionally biased region" description="Low complexity" evidence="1">
    <location>
        <begin position="33"/>
        <end position="50"/>
    </location>
</feature>
<organism evidence="3 4">
    <name type="scientific">Corallococcus aberystwythensis</name>
    <dbReference type="NCBI Taxonomy" id="2316722"/>
    <lineage>
        <taxon>Bacteria</taxon>
        <taxon>Pseudomonadati</taxon>
        <taxon>Myxococcota</taxon>
        <taxon>Myxococcia</taxon>
        <taxon>Myxococcales</taxon>
        <taxon>Cystobacterineae</taxon>
        <taxon>Myxococcaceae</taxon>
        <taxon>Corallococcus</taxon>
    </lineage>
</organism>
<proteinExistence type="predicted"/>
<dbReference type="Proteomes" id="UP000267003">
    <property type="component" value="Unassembled WGS sequence"/>
</dbReference>
<name>A0A3A8QQ92_9BACT</name>
<feature type="signal peptide" evidence="2">
    <location>
        <begin position="1"/>
        <end position="27"/>
    </location>
</feature>
<protein>
    <recommendedName>
        <fullName evidence="5">Lipoprotein</fullName>
    </recommendedName>
</protein>
<keyword evidence="2" id="KW-0732">Signal</keyword>
<keyword evidence="4" id="KW-1185">Reference proteome</keyword>
<gene>
    <name evidence="3" type="ORF">D7W81_14525</name>
</gene>
<evidence type="ECO:0000256" key="2">
    <source>
        <dbReference type="SAM" id="SignalP"/>
    </source>
</evidence>
<evidence type="ECO:0000256" key="1">
    <source>
        <dbReference type="SAM" id="MobiDB-lite"/>
    </source>
</evidence>
<dbReference type="EMBL" id="RAWK01000076">
    <property type="protein sequence ID" value="RKH67012.1"/>
    <property type="molecule type" value="Genomic_DNA"/>
</dbReference>
<dbReference type="OrthoDB" id="5504431at2"/>
<evidence type="ECO:0000313" key="4">
    <source>
        <dbReference type="Proteomes" id="UP000267003"/>
    </source>
</evidence>
<accession>A0A3A8QQ92</accession>
<feature type="chain" id="PRO_5017363112" description="Lipoprotein" evidence="2">
    <location>
        <begin position="28"/>
        <end position="396"/>
    </location>
</feature>
<comment type="caution">
    <text evidence="3">The sequence shown here is derived from an EMBL/GenBank/DDBJ whole genome shotgun (WGS) entry which is preliminary data.</text>
</comment>
<dbReference type="AlphaFoldDB" id="A0A3A8QQ92"/>
<sequence>MTMTTRSLGFRAWRWNAVLCMALTGCAVEPQQQESSGQEQQQALRQQSQSLTPPAGCTEITMGDLANGIQLTPVKYGNQPTYQGTFSAFGDPAVADSALIRLDVNTAPGLHDLAAGGANLFTCEQCVYGYQDAGTTGQKLFVADSGSLLLALKVSPQQTVGALYNVTLRESVTAAPLGAPYRGSAVVPGGECKWIRFETWNTVRTAGCDPREGSLTANPPGHTCVADNSFADDGTLEKSEGTKTQGAACTSTPAAEANHPATTDCAQGFACTDLLSADAQCLKTCDPMAAVPGCPSGTLCGVYGLCIEQSVLEPIGFAFDPALIGQTCLGGFAEFCGVEGARGVCADVTGSGVSTCLAYTRARSECGPGEELGYVNYPLSGGGYDRGSGFCYHDGL</sequence>
<evidence type="ECO:0000313" key="3">
    <source>
        <dbReference type="EMBL" id="RKH67012.1"/>
    </source>
</evidence>